<feature type="compositionally biased region" description="Polar residues" evidence="1">
    <location>
        <begin position="1462"/>
        <end position="1472"/>
    </location>
</feature>
<evidence type="ECO:0000259" key="2">
    <source>
        <dbReference type="Pfam" id="PF15262"/>
    </source>
</evidence>
<evidence type="ECO:0000313" key="3">
    <source>
        <dbReference type="Proteomes" id="UP000694923"/>
    </source>
</evidence>
<feature type="region of interest" description="Disordered" evidence="1">
    <location>
        <begin position="952"/>
        <end position="1140"/>
    </location>
</feature>
<feature type="region of interest" description="Disordered" evidence="1">
    <location>
        <begin position="594"/>
        <end position="677"/>
    </location>
</feature>
<feature type="compositionally biased region" description="Low complexity" evidence="1">
    <location>
        <begin position="743"/>
        <end position="764"/>
    </location>
</feature>
<feature type="domain" description="DUF4592" evidence="2">
    <location>
        <begin position="171"/>
        <end position="219"/>
    </location>
</feature>
<feature type="region of interest" description="Disordered" evidence="1">
    <location>
        <begin position="1156"/>
        <end position="1177"/>
    </location>
</feature>
<organism evidence="3 4">
    <name type="scientific">Galeopterus variegatus</name>
    <name type="common">Malayan flying lemur</name>
    <name type="synonym">Cynocephalus variegatus</name>
    <dbReference type="NCBI Taxonomy" id="482537"/>
    <lineage>
        <taxon>Eukaryota</taxon>
        <taxon>Metazoa</taxon>
        <taxon>Chordata</taxon>
        <taxon>Craniata</taxon>
        <taxon>Vertebrata</taxon>
        <taxon>Euteleostomi</taxon>
        <taxon>Mammalia</taxon>
        <taxon>Eutheria</taxon>
        <taxon>Euarchontoglires</taxon>
        <taxon>Dermoptera</taxon>
        <taxon>Cynocephalidae</taxon>
        <taxon>Galeopterus</taxon>
    </lineage>
</organism>
<feature type="compositionally biased region" description="Basic and acidic residues" evidence="1">
    <location>
        <begin position="1399"/>
        <end position="1412"/>
    </location>
</feature>
<dbReference type="RefSeq" id="XP_008590976.1">
    <property type="nucleotide sequence ID" value="XM_008592754.1"/>
</dbReference>
<protein>
    <submittedName>
        <fullName evidence="4">Uncharacterized protein KIAA1210 homolog</fullName>
    </submittedName>
</protein>
<name>A0ABM0SDN5_GALVR</name>
<gene>
    <name evidence="4" type="primary">KIAA1210</name>
</gene>
<accession>A0ABM0SDN5</accession>
<feature type="compositionally biased region" description="Polar residues" evidence="1">
    <location>
        <begin position="609"/>
        <end position="621"/>
    </location>
</feature>
<feature type="region of interest" description="Disordered" evidence="1">
    <location>
        <begin position="392"/>
        <end position="421"/>
    </location>
</feature>
<feature type="region of interest" description="Disordered" evidence="1">
    <location>
        <begin position="702"/>
        <end position="920"/>
    </location>
</feature>
<dbReference type="Pfam" id="PF15262">
    <property type="entry name" value="DUF4592"/>
    <property type="match status" value="1"/>
</dbReference>
<feature type="compositionally biased region" description="Polar residues" evidence="1">
    <location>
        <begin position="777"/>
        <end position="789"/>
    </location>
</feature>
<feature type="region of interest" description="Disordered" evidence="1">
    <location>
        <begin position="33"/>
        <end position="83"/>
    </location>
</feature>
<feature type="compositionally biased region" description="Polar residues" evidence="1">
    <location>
        <begin position="714"/>
        <end position="724"/>
    </location>
</feature>
<evidence type="ECO:0000256" key="1">
    <source>
        <dbReference type="SAM" id="MobiDB-lite"/>
    </source>
</evidence>
<dbReference type="PANTHER" id="PTHR47743:SF2">
    <property type="entry name" value="ACROSOMAL PROTEIN KIAA1210"/>
    <property type="match status" value="1"/>
</dbReference>
<dbReference type="Proteomes" id="UP000694923">
    <property type="component" value="Unplaced"/>
</dbReference>
<feature type="region of interest" description="Disordered" evidence="1">
    <location>
        <begin position="1691"/>
        <end position="1712"/>
    </location>
</feature>
<feature type="compositionally biased region" description="Polar residues" evidence="1">
    <location>
        <begin position="1424"/>
        <end position="1442"/>
    </location>
</feature>
<feature type="region of interest" description="Disordered" evidence="1">
    <location>
        <begin position="1344"/>
        <end position="1444"/>
    </location>
</feature>
<sequence length="1798" mass="197266">MAELPSEISSSVEGLEAIDDGKKKSKFKSFKTFFGKKKKRESDDDQGGMMLKPGMSSSSINISSLKPVQEGQQTQPRSKGNMGIKAISHDSIFMSQREPEKSASKICLSSELQRGRPWQRSLVSRTVPRTVTNIVRGSAAVPQYVPRSGIWVAGSTITKSFSDLASGPDYSQSSTAFAGLASPRSTQPPVGFSTPAITQGCLDSSAARHKIALNPQKKKNLWATVKPRQEEPSLPLASEEEKSTTKPEEADLKELKKDSAGPLSQEQSGTEIYDEMTKDQAVNTDDVENVDYIKLATRGKRRRRIPIVSGLSKCSIEGRALKQTSRDYGLGYRTESSPIDKTARDWNFMYLSLEKQVMEQLTASQAETATPQELLSDEDDMRRRNADIDYKGRKASAPQAIPEDTKESVVSGPPPYREDGAFGAKKTEARASVLSMTQKETILSLAAESQVFMDPSRIQSEEEEASSFDLQNAQFKMESTRDVPSICKKKPPRNVLQAFIASVSGVTAERGGISAVSLPPRSLSQCLGKPEAEEVVCTGSESTSEEESGSEEKLTPGHSLQSLREPEEEQEVFPESQSLVVKLGRFEQLLATGYPSLSLGKPEARENVSSHSESTPDNGSGSEELAPSHPSQSSGKPEAEQILESKSFGVELSSSKGQLTPKWPSQALREPKDEEVYTKSDSYAEKFSSVMQFWSSLQEDHHLRHPTQALGKPRNQQEVSSVSKNAPKEWSVSEEQLPPTQPSQPVVRPVVRQKVSSSSVSASAKRSHSVEPVPRTHPSQLWESTTFEQEASAGPESATVDWAISMEPLPPRMSSKHPARPKVEQKVSSGSEIATTEGVVPMEALPPRNRSQPLMRAVVKEEVSAVTESPAVKESISVEPLPPRMSSKHPARPKIEQKVSSGSEIATTEGVVSMEALPPRNRSQPLMRAVVKEEVSEGPESTAFDWAISMEPLPPRMSSKQPGRPKVEQKVSSGSEIATTEGVVPMEALPPRNRSQPLMRAVVKEEVSAVTESPAVKESISVEPLPPRMSSKHPARPKVEQKVSSGSEIATTEGVVPMEALPPRNRSQPLMRAVVKEEVSAGPESAAVKGSISVEPLPPRMSSKQPARPKVEQKVSGSEIATTEGVVPMEALPPRNRSQPLMRAVVKEEVSAGTESAAVKGSISVEQSPTTHPFQPRMSPAFEQQVSAESVAFERDISVELLLLRHPSWSIVKREVQKISSNLESPAVEWGVSESPLPPKYPTQFSVRSKVQEISAHLENMAVEKSIPKKSLHPSPSQSFVKFMAQHVFSKSPATEGGLYVDPLPPDHPFKSLLWPEAEPQIISDEERADPERGVSLKMLPMKHTLQSLGRPKDPQEVFSYSESDPVKESSSKEQLPPKQLSQALRKLEYQQEVSVSDRSPEERKSSEERLPSRRQFQALGRSEFQSQIFSTGSANVPTEWSSPKVHLPASHAFQAFGDPEYQQQGYSSSVSAAAEGTISESNSGSQSLPEGPRSPYKTKKHSQVSKDLPKNITTPATKPGKLTIAPAWGVSESTSSAKEVLESGDGDNSRSASPTMQADIENCFGIQLRKTPSLQKRKIEKHFTHFPSLTLRPISSSASREKQVRGKVSQSLMDTIDKLTTASKFAEKPQSRPKSEHMAKKQPAYKTPGKPSGQQLDYAISEPDWTTTVKQRKRDFEARIPKKELKFKSRAGAKAVTKEPRYRGAGTANENQQRNIIISDVRRPEKKQMKPPASTKSVTFYDQKIHQVPDVEKETKRSSTLPAVLQQPVEPAEPVWFSVAKKKAEAWSHITESMMEN</sequence>
<feature type="compositionally biased region" description="Basic and acidic residues" evidence="1">
    <location>
        <begin position="239"/>
        <end position="259"/>
    </location>
</feature>
<evidence type="ECO:0000313" key="4">
    <source>
        <dbReference type="RefSeq" id="XP_008590976.1"/>
    </source>
</evidence>
<feature type="region of interest" description="Disordered" evidence="1">
    <location>
        <begin position="1457"/>
        <end position="1557"/>
    </location>
</feature>
<dbReference type="InterPro" id="IPR028030">
    <property type="entry name" value="DUF4592"/>
</dbReference>
<dbReference type="GeneID" id="103608307"/>
<feature type="region of interest" description="Disordered" evidence="1">
    <location>
        <begin position="528"/>
        <end position="576"/>
    </location>
</feature>
<feature type="region of interest" description="Disordered" evidence="1">
    <location>
        <begin position="222"/>
        <end position="270"/>
    </location>
</feature>
<feature type="region of interest" description="Disordered" evidence="1">
    <location>
        <begin position="1623"/>
        <end position="1664"/>
    </location>
</feature>
<dbReference type="PANTHER" id="PTHR47743">
    <property type="entry name" value="KIAA1210 / KIAA1211 FAMILY MEMBER"/>
    <property type="match status" value="1"/>
</dbReference>
<reference evidence="4" key="1">
    <citation type="submission" date="2025-08" db="UniProtKB">
        <authorList>
            <consortium name="RefSeq"/>
        </authorList>
    </citation>
    <scope>IDENTIFICATION</scope>
</reference>
<dbReference type="InterPro" id="IPR026713">
    <property type="entry name" value="CRACD-like"/>
</dbReference>
<keyword evidence="3" id="KW-1185">Reference proteome</keyword>
<feature type="compositionally biased region" description="Polar residues" evidence="1">
    <location>
        <begin position="1164"/>
        <end position="1173"/>
    </location>
</feature>
<feature type="compositionally biased region" description="Polar residues" evidence="1">
    <location>
        <begin position="1479"/>
        <end position="1489"/>
    </location>
</feature>
<feature type="compositionally biased region" description="Basic and acidic residues" evidence="1">
    <location>
        <begin position="1626"/>
        <end position="1640"/>
    </location>
</feature>
<proteinExistence type="predicted"/>